<sequence>MSRSLVDSLITFRNSQGESVRATLMQLQRKSLVLEVYNPYSIVQVSEVLAELTIRIKEQPVYCGRAVVISMVNTGLTAVVSVTLIDEWQELADDQLSAENVGKEVRKYIGQWSEGFQIRPKYQLIVNELRAFLSDMARWVEQVDLSNNLPKENNQLRQDYFFELASPFIERTNAFLSALEGEAREVPKELISQHHAFSQGALHPLMLRAPFVFRTYTKPLGYAGDYEMVNQLLADPRQGPNTYFQIINSAFLQAAVAQAHRNRIDILVDFLKRLAVRAEQNGRPLRILNVGCGPAVEVQRFIQTHHRPELLNFELLDFSEETLKWTRSTMAGILQKSGRPIKVSYLHESVHQLLKRSPHPHELRREYDAVYCAGLFDYLSDKVCHKLLTYFTKCAVPGGQVLFTNVHSNNPEKVFVMESLLEWYLIYRDEQGMSTLIPEHTHTHKVYADHTGVNVFGEFTVN</sequence>
<organism evidence="1 2">
    <name type="scientific">Parvibium lacunae</name>
    <dbReference type="NCBI Taxonomy" id="1888893"/>
    <lineage>
        <taxon>Bacteria</taxon>
        <taxon>Pseudomonadati</taxon>
        <taxon>Pseudomonadota</taxon>
        <taxon>Betaproteobacteria</taxon>
        <taxon>Burkholderiales</taxon>
        <taxon>Alcaligenaceae</taxon>
        <taxon>Parvibium</taxon>
    </lineage>
</organism>
<evidence type="ECO:0000313" key="1">
    <source>
        <dbReference type="EMBL" id="RCS58417.1"/>
    </source>
</evidence>
<comment type="caution">
    <text evidence="1">The sequence shown here is derived from an EMBL/GenBank/DDBJ whole genome shotgun (WGS) entry which is preliminary data.</text>
</comment>
<dbReference type="InterPro" id="IPR029063">
    <property type="entry name" value="SAM-dependent_MTases_sf"/>
</dbReference>
<keyword evidence="2" id="KW-1185">Reference proteome</keyword>
<name>A0A368L4B9_9BURK</name>
<gene>
    <name evidence="1" type="ORF">DU000_06275</name>
</gene>
<keyword evidence="1" id="KW-0489">Methyltransferase</keyword>
<protein>
    <submittedName>
        <fullName evidence="1">Class I SAM-dependent methyltransferase</fullName>
    </submittedName>
</protein>
<dbReference type="GO" id="GO:0008168">
    <property type="term" value="F:methyltransferase activity"/>
    <property type="evidence" value="ECO:0007669"/>
    <property type="project" value="UniProtKB-KW"/>
</dbReference>
<dbReference type="AlphaFoldDB" id="A0A368L4B9"/>
<dbReference type="Proteomes" id="UP000252357">
    <property type="component" value="Unassembled WGS sequence"/>
</dbReference>
<dbReference type="RefSeq" id="WP_114402500.1">
    <property type="nucleotide sequence ID" value="NZ_QPGB01000002.1"/>
</dbReference>
<keyword evidence="1" id="KW-0808">Transferase</keyword>
<accession>A0A368L4B9</accession>
<dbReference type="Gene3D" id="3.40.50.150">
    <property type="entry name" value="Vaccinia Virus protein VP39"/>
    <property type="match status" value="1"/>
</dbReference>
<dbReference type="GO" id="GO:0032259">
    <property type="term" value="P:methylation"/>
    <property type="evidence" value="ECO:0007669"/>
    <property type="project" value="UniProtKB-KW"/>
</dbReference>
<dbReference type="OrthoDB" id="9791837at2"/>
<proteinExistence type="predicted"/>
<dbReference type="EMBL" id="QPGB01000002">
    <property type="protein sequence ID" value="RCS58417.1"/>
    <property type="molecule type" value="Genomic_DNA"/>
</dbReference>
<reference evidence="1 2" key="1">
    <citation type="journal article" date="2018" name="Int. J. Syst. Evol. Microbiol.">
        <title>Parvibium lacunae gen. nov., sp. nov., a new member of the family Alcaligenaceae isolated from a freshwater pond.</title>
        <authorList>
            <person name="Chen W.M."/>
            <person name="Xie P.B."/>
            <person name="Hsu M.Y."/>
            <person name="Sheu S.Y."/>
        </authorList>
    </citation>
    <scope>NUCLEOTIDE SEQUENCE [LARGE SCALE GENOMIC DNA]</scope>
    <source>
        <strain evidence="1 2">KMB9</strain>
    </source>
</reference>
<dbReference type="SUPFAM" id="SSF53335">
    <property type="entry name" value="S-adenosyl-L-methionine-dependent methyltransferases"/>
    <property type="match status" value="1"/>
</dbReference>
<evidence type="ECO:0000313" key="2">
    <source>
        <dbReference type="Proteomes" id="UP000252357"/>
    </source>
</evidence>